<feature type="compositionally biased region" description="Polar residues" evidence="2">
    <location>
        <begin position="792"/>
        <end position="801"/>
    </location>
</feature>
<dbReference type="InterPro" id="IPR058348">
    <property type="entry name" value="DUF8035"/>
</dbReference>
<dbReference type="STRING" id="2656787.A0A370T9D5"/>
<dbReference type="GeneID" id="43603309"/>
<protein>
    <recommendedName>
        <fullName evidence="3">DUF8035 domain-containing protein</fullName>
    </recommendedName>
</protein>
<keyword evidence="5" id="KW-1185">Reference proteome</keyword>
<feature type="region of interest" description="Disordered" evidence="2">
    <location>
        <begin position="51"/>
        <end position="71"/>
    </location>
</feature>
<reference evidence="4 5" key="1">
    <citation type="journal article" date="2018" name="IMA Fungus">
        <title>IMA Genome-F 9: Draft genome sequence of Annulohypoxylon stygium, Aspergillus mulundensis, Berkeleyomyces basicola (syn. Thielaviopsis basicola), Ceratocystis smalleyi, two Cercospora beticola strains, Coleophoma cylindrospora, Fusarium fracticaudum, Phialophora cf. hyalina, and Morchella septimelata.</title>
        <authorList>
            <person name="Wingfield B.D."/>
            <person name="Bills G.F."/>
            <person name="Dong Y."/>
            <person name="Huang W."/>
            <person name="Nel W.J."/>
            <person name="Swalarsk-Parry B.S."/>
            <person name="Vaghefi N."/>
            <person name="Wilken P.M."/>
            <person name="An Z."/>
            <person name="de Beer Z.W."/>
            <person name="De Vos L."/>
            <person name="Chen L."/>
            <person name="Duong T.A."/>
            <person name="Gao Y."/>
            <person name="Hammerbacher A."/>
            <person name="Kikkert J.R."/>
            <person name="Li Y."/>
            <person name="Li H."/>
            <person name="Li K."/>
            <person name="Li Q."/>
            <person name="Liu X."/>
            <person name="Ma X."/>
            <person name="Naidoo K."/>
            <person name="Pethybridge S.J."/>
            <person name="Sun J."/>
            <person name="Steenkamp E.T."/>
            <person name="van der Nest M.A."/>
            <person name="van Wyk S."/>
            <person name="Wingfield M.J."/>
            <person name="Xiong C."/>
            <person name="Yue Q."/>
            <person name="Zhang X."/>
        </authorList>
    </citation>
    <scope>NUCLEOTIDE SEQUENCE [LARGE SCALE GENOMIC DNA]</scope>
    <source>
        <strain evidence="4 5">BP 5553</strain>
    </source>
</reference>
<name>A0A370T9D5_9HELO</name>
<feature type="compositionally biased region" description="Low complexity" evidence="2">
    <location>
        <begin position="51"/>
        <end position="68"/>
    </location>
</feature>
<evidence type="ECO:0000313" key="4">
    <source>
        <dbReference type="EMBL" id="RDL30182.1"/>
    </source>
</evidence>
<feature type="region of interest" description="Disordered" evidence="2">
    <location>
        <begin position="676"/>
        <end position="706"/>
    </location>
</feature>
<feature type="region of interest" description="Disordered" evidence="2">
    <location>
        <begin position="777"/>
        <end position="813"/>
    </location>
</feature>
<feature type="compositionally biased region" description="Basic and acidic residues" evidence="2">
    <location>
        <begin position="777"/>
        <end position="791"/>
    </location>
</feature>
<feature type="compositionally biased region" description="Basic and acidic residues" evidence="2">
    <location>
        <begin position="802"/>
        <end position="813"/>
    </location>
</feature>
<feature type="compositionally biased region" description="Acidic residues" evidence="2">
    <location>
        <begin position="281"/>
        <end position="304"/>
    </location>
</feature>
<keyword evidence="1" id="KW-0175">Coiled coil</keyword>
<feature type="region of interest" description="Disordered" evidence="2">
    <location>
        <begin position="281"/>
        <end position="335"/>
    </location>
</feature>
<dbReference type="OrthoDB" id="5865767at2759"/>
<feature type="compositionally biased region" description="Basic and acidic residues" evidence="2">
    <location>
        <begin position="676"/>
        <end position="702"/>
    </location>
</feature>
<evidence type="ECO:0000259" key="3">
    <source>
        <dbReference type="Pfam" id="PF26118"/>
    </source>
</evidence>
<accession>A0A370T9D5</accession>
<dbReference type="RefSeq" id="XP_031864790.1">
    <property type="nucleotide sequence ID" value="XM_032019083.1"/>
</dbReference>
<dbReference type="Pfam" id="PF26118">
    <property type="entry name" value="DUF8035"/>
    <property type="match status" value="1"/>
</dbReference>
<comment type="caution">
    <text evidence="4">The sequence shown here is derived from an EMBL/GenBank/DDBJ whole genome shotgun (WGS) entry which is preliminary data.</text>
</comment>
<evidence type="ECO:0000313" key="5">
    <source>
        <dbReference type="Proteomes" id="UP000254866"/>
    </source>
</evidence>
<organism evidence="4 5">
    <name type="scientific">Venustampulla echinocandica</name>
    <dbReference type="NCBI Taxonomy" id="2656787"/>
    <lineage>
        <taxon>Eukaryota</taxon>
        <taxon>Fungi</taxon>
        <taxon>Dikarya</taxon>
        <taxon>Ascomycota</taxon>
        <taxon>Pezizomycotina</taxon>
        <taxon>Leotiomycetes</taxon>
        <taxon>Helotiales</taxon>
        <taxon>Pleuroascaceae</taxon>
        <taxon>Venustampulla</taxon>
    </lineage>
</organism>
<gene>
    <name evidence="4" type="ORF">BP5553_10460</name>
</gene>
<feature type="domain" description="DUF8035" evidence="3">
    <location>
        <begin position="843"/>
        <end position="896"/>
    </location>
</feature>
<dbReference type="EMBL" id="NPIC01000016">
    <property type="protein sequence ID" value="RDL30182.1"/>
    <property type="molecule type" value="Genomic_DNA"/>
</dbReference>
<dbReference type="Proteomes" id="UP000254866">
    <property type="component" value="Unassembled WGS sequence"/>
</dbReference>
<sequence length="934" mass="106449">MSTRHERFRAAGPRMATLSHAITTTAVSSGEEHARIVLNLGEPHRPAILMTSSGSSSGIPSSTGTDSGYASMTNGSPRSFYKGSIEGIAIPGSKLWSQKVKLKVFSKPLSEAAENRFADLMEFIPKGLEEYISRARLAVKPYSIILKVLGEDEATAKPWIFIQCDKALTRKTKQFFKQDHIKSEYHPTSNDELQPPFRVFLCERPPRKIAATDTVDVYAKSHFGLASSSAFKVIDPSGSSRIGTLGGLIKITAGDGNFNLFGMTAGHIFASDDFLDDESELYESTDEDTDEDENSSTDDEEVVELDLGSLGDGEYISSQDEKIETGTGLEDDDMPTLSWTKMGRLQDMSANTIDNGMNLDWALITIDDLLLYRGITDTDPIHKMQENAELKEPLELPNQRRSSQAVTLCGGTSGTKEGILSASWSYLQLSPGKALVRTYTLTLSDHTELRDGDCGAWVVDKTTHELYGHVVASGVFGEAYVVPLDCSFENIRLQLGAKSVCLPQPQEVILWLQRVIETRERIRERSPSPWRVVRREGRPPSPPQVDRVRIHNIHREEVGQPSLEHSPSPPIRAPPIHQEIITHHLHIDHGFERAPVPAPPPPPHRTEPRTKETDINIYTSRNNTEVDITRKETQLPAPWPSILTRRDTFYDDSVIYEQEQDKLRVRDTRLNVDRRSSLSARPEQREEENVRIDVRESGRDLGTDEEEAAYYERKANERAFIGEAYDGATKHWTIVDVPPGTERVQMDGIGGGVQDITWQKYYGVRRSRFLPERERERDRVEEKVEIRENTRPSESSTNLETDISRGPRREKEPVYEGYEERIEETSNLQILFPQAPPKQRIGDLWTEITKDLVTREAIEELGYNYEETEFFFYILQYLQYEDVVELVQLSEGIRRERGYRIREIHRFREIENERKKLERRERERDDYINEQIIK</sequence>
<feature type="coiled-coil region" evidence="1">
    <location>
        <begin position="900"/>
        <end position="930"/>
    </location>
</feature>
<evidence type="ECO:0000256" key="2">
    <source>
        <dbReference type="SAM" id="MobiDB-lite"/>
    </source>
</evidence>
<evidence type="ECO:0000256" key="1">
    <source>
        <dbReference type="SAM" id="Coils"/>
    </source>
</evidence>
<dbReference type="AlphaFoldDB" id="A0A370T9D5"/>
<proteinExistence type="predicted"/>